<evidence type="ECO:0000259" key="3">
    <source>
        <dbReference type="Pfam" id="PF13508"/>
    </source>
</evidence>
<feature type="domain" description="N-acetyltransferase" evidence="3">
    <location>
        <begin position="61"/>
        <end position="139"/>
    </location>
</feature>
<dbReference type="PANTHER" id="PTHR43877">
    <property type="entry name" value="AMINOALKYLPHOSPHONATE N-ACETYLTRANSFERASE-RELATED-RELATED"/>
    <property type="match status" value="1"/>
</dbReference>
<evidence type="ECO:0000313" key="5">
    <source>
        <dbReference type="Proteomes" id="UP000679307"/>
    </source>
</evidence>
<dbReference type="InterPro" id="IPR000182">
    <property type="entry name" value="GNAT_dom"/>
</dbReference>
<sequence length="165" mass="18112">MVTGSVRVRPADPADVRGVVALGRAVVPATYEPLSPAYARWCLDRWWSETEVAGALERLPHWVATDDAGRVLGVANLGELDGGPVMWKLYVDPGEHRTGLGSRLLAEVLHAAGDTPLVLERLSGNQRAAMFYATHGFVETHRTVAEAFPDLTWVWMRRTPEVDPS</sequence>
<evidence type="ECO:0000256" key="1">
    <source>
        <dbReference type="ARBA" id="ARBA00022679"/>
    </source>
</evidence>
<keyword evidence="2 4" id="KW-0012">Acyltransferase</keyword>
<protein>
    <submittedName>
        <fullName evidence="4">Phosphinothricin acetyltransferase YwnH</fullName>
        <ecNumber evidence="4">2.3.1.183</ecNumber>
    </submittedName>
</protein>
<proteinExistence type="predicted"/>
<name>A0ABX8ENG2_9ACTN</name>
<evidence type="ECO:0000256" key="2">
    <source>
        <dbReference type="ARBA" id="ARBA00023315"/>
    </source>
</evidence>
<dbReference type="InterPro" id="IPR050832">
    <property type="entry name" value="Bact_Acetyltransf"/>
</dbReference>
<evidence type="ECO:0000313" key="4">
    <source>
        <dbReference type="EMBL" id="QVT81365.1"/>
    </source>
</evidence>
<keyword evidence="1 4" id="KW-0808">Transferase</keyword>
<keyword evidence="5" id="KW-1185">Reference proteome</keyword>
<dbReference type="Proteomes" id="UP000679307">
    <property type="component" value="Chromosome"/>
</dbReference>
<dbReference type="EC" id="2.3.1.183" evidence="4"/>
<dbReference type="Pfam" id="PF13508">
    <property type="entry name" value="Acetyltransf_7"/>
    <property type="match status" value="1"/>
</dbReference>
<organism evidence="4 5">
    <name type="scientific">Nocardioides aquaticus</name>
    <dbReference type="NCBI Taxonomy" id="160826"/>
    <lineage>
        <taxon>Bacteria</taxon>
        <taxon>Bacillati</taxon>
        <taxon>Actinomycetota</taxon>
        <taxon>Actinomycetes</taxon>
        <taxon>Propionibacteriales</taxon>
        <taxon>Nocardioidaceae</taxon>
        <taxon>Nocardioides</taxon>
    </lineage>
</organism>
<dbReference type="CDD" id="cd04301">
    <property type="entry name" value="NAT_SF"/>
    <property type="match status" value="1"/>
</dbReference>
<dbReference type="EMBL" id="CP075371">
    <property type="protein sequence ID" value="QVT81365.1"/>
    <property type="molecule type" value="Genomic_DNA"/>
</dbReference>
<gene>
    <name evidence="4" type="primary">ywnH_2</name>
    <name evidence="4" type="ORF">ENKNEFLB_03773</name>
</gene>
<accession>A0ABX8ENG2</accession>
<reference evidence="4 5" key="1">
    <citation type="submission" date="2021-05" db="EMBL/GenBank/DDBJ databases">
        <title>Complete genome of Nocardioides aquaticus KCTC 9944T isolated from meromictic and hypersaline Ekho Lake, Antarctica.</title>
        <authorList>
            <person name="Hwang K."/>
            <person name="Kim K.M."/>
            <person name="Choe H."/>
        </authorList>
    </citation>
    <scope>NUCLEOTIDE SEQUENCE [LARGE SCALE GENOMIC DNA]</scope>
    <source>
        <strain evidence="4 5">KCTC 9944</strain>
    </source>
</reference>
<dbReference type="GO" id="GO:0102971">
    <property type="term" value="F:phosphinothricin N-acetyltransferase activity"/>
    <property type="evidence" value="ECO:0007669"/>
    <property type="project" value="UniProtKB-EC"/>
</dbReference>